<gene>
    <name evidence="1" type="ORF">BQ4739_LOCUS5249</name>
</gene>
<dbReference type="Proteomes" id="UP000256970">
    <property type="component" value="Unassembled WGS sequence"/>
</dbReference>
<proteinExistence type="predicted"/>
<organism evidence="1 2">
    <name type="scientific">Tetradesmus obliquus</name>
    <name type="common">Green alga</name>
    <name type="synonym">Acutodesmus obliquus</name>
    <dbReference type="NCBI Taxonomy" id="3088"/>
    <lineage>
        <taxon>Eukaryota</taxon>
        <taxon>Viridiplantae</taxon>
        <taxon>Chlorophyta</taxon>
        <taxon>core chlorophytes</taxon>
        <taxon>Chlorophyceae</taxon>
        <taxon>CS clade</taxon>
        <taxon>Sphaeropleales</taxon>
        <taxon>Scenedesmaceae</taxon>
        <taxon>Tetradesmus</taxon>
    </lineage>
</organism>
<sequence length="295" mass="30710">MQLSLAFSGSCTKQAADALVNGLVNDLQQLLGSTADVTTVTVTRGICSSSSRRWAGPGHMDKHAARVQQLGSIQLFVLQLVQSLPKQAFDSSRGSLLSNSTQVLQQLRETIFARGPQLAQVNGITQNASPCSAGQVQYAPPPTVGPCYVCSPGTQNPAPGATCQQCSIAYTEPDTDRSGCTCAAGWSPLLSVATGKLQQCVQDGLRCNYIPHSVVHIVGNACTCSTNFTANFDSTGKLVVCEERDSAPGPRTTVPSGMRTNITLPSSSGTILFVGNCSSEGRASVVKGSNGIGII</sequence>
<name>A0A383VGU7_TETOB</name>
<reference evidence="1 2" key="1">
    <citation type="submission" date="2016-10" db="EMBL/GenBank/DDBJ databases">
        <authorList>
            <person name="Cai Z."/>
        </authorList>
    </citation>
    <scope>NUCLEOTIDE SEQUENCE [LARGE SCALE GENOMIC DNA]</scope>
</reference>
<dbReference type="EMBL" id="FNXT01000453">
    <property type="protein sequence ID" value="SZX64758.1"/>
    <property type="molecule type" value="Genomic_DNA"/>
</dbReference>
<keyword evidence="2" id="KW-1185">Reference proteome</keyword>
<evidence type="ECO:0000313" key="1">
    <source>
        <dbReference type="EMBL" id="SZX64758.1"/>
    </source>
</evidence>
<protein>
    <submittedName>
        <fullName evidence="1">Uncharacterized protein</fullName>
    </submittedName>
</protein>
<dbReference type="AlphaFoldDB" id="A0A383VGU7"/>
<accession>A0A383VGU7</accession>
<evidence type="ECO:0000313" key="2">
    <source>
        <dbReference type="Proteomes" id="UP000256970"/>
    </source>
</evidence>